<proteinExistence type="predicted"/>
<dbReference type="AlphaFoldDB" id="A0AAN9IY46"/>
<feature type="repeat" description="ARM" evidence="3">
    <location>
        <begin position="334"/>
        <end position="376"/>
    </location>
</feature>
<dbReference type="Gene3D" id="1.25.10.10">
    <property type="entry name" value="Leucine-rich Repeat Variant"/>
    <property type="match status" value="2"/>
</dbReference>
<dbReference type="InterPro" id="IPR000225">
    <property type="entry name" value="Armadillo"/>
</dbReference>
<evidence type="ECO:0000256" key="1">
    <source>
        <dbReference type="ARBA" id="ARBA00022737"/>
    </source>
</evidence>
<keyword evidence="5" id="KW-1185">Reference proteome</keyword>
<dbReference type="SUPFAM" id="SSF48371">
    <property type="entry name" value="ARM repeat"/>
    <property type="match status" value="1"/>
</dbReference>
<evidence type="ECO:0000256" key="2">
    <source>
        <dbReference type="PROSITE-ProRule" id="PRU00103"/>
    </source>
</evidence>
<keyword evidence="1" id="KW-0677">Repeat</keyword>
<organism evidence="4 5">
    <name type="scientific">Crotalaria pallida</name>
    <name type="common">Smooth rattlebox</name>
    <name type="synonym">Crotalaria striata</name>
    <dbReference type="NCBI Taxonomy" id="3830"/>
    <lineage>
        <taxon>Eukaryota</taxon>
        <taxon>Viridiplantae</taxon>
        <taxon>Streptophyta</taxon>
        <taxon>Embryophyta</taxon>
        <taxon>Tracheophyta</taxon>
        <taxon>Spermatophyta</taxon>
        <taxon>Magnoliopsida</taxon>
        <taxon>eudicotyledons</taxon>
        <taxon>Gunneridae</taxon>
        <taxon>Pentapetalae</taxon>
        <taxon>rosids</taxon>
        <taxon>fabids</taxon>
        <taxon>Fabales</taxon>
        <taxon>Fabaceae</taxon>
        <taxon>Papilionoideae</taxon>
        <taxon>50 kb inversion clade</taxon>
        <taxon>genistoids sensu lato</taxon>
        <taxon>core genistoids</taxon>
        <taxon>Crotalarieae</taxon>
        <taxon>Crotalaria</taxon>
    </lineage>
</organism>
<dbReference type="PANTHER" id="PTHR46241">
    <property type="entry name" value="ARMADILLO REPEAT-CONTAINING PROTEIN 4 ARMC4"/>
    <property type="match status" value="1"/>
</dbReference>
<accession>A0AAN9IY46</accession>
<dbReference type="Pfam" id="PF00514">
    <property type="entry name" value="Arm"/>
    <property type="match status" value="1"/>
</dbReference>
<gene>
    <name evidence="4" type="ORF">RIF29_01993</name>
</gene>
<sequence>MNLNWKRQLRLYQNIMASGTNSMKIKAMILLAHLSKHAPEPLLAHCIPPLIEILGHNDYAPSLQMAAVYCLKCIACRGEGGLAIEIGRHGAALVLLGLLPHAADVRFQEVLIKCLLVVVTFCNTSRTAVATNGGLEIIIGSLNSRTNNDAARQYLLEILSVLMLQQSVRQELTRLQALRFVVEAAGSGSKFSRERACQSIGLLGVARQTKRTLFELGAVPVLADVFRNGDHTAKLIAGNALGVMTAHVNYIRPVSQTGVIPLYAELLQGHDPRGTDIADDVFCILSVAESNVAEITSHLVRILKEGGNEAKAAAADVTWSLCGYKDSKYAVRSGAIPILVELLGNECEAVKGNVSGAFAQMSYDEEYRRVLANAGAIPILIGLLNDENADIRDNAAEALINYSEDPFYHDKVSDATNDPSFIHMQNRLIEFGESREQYTRSLQWMSAEQLTWIPGLI</sequence>
<protein>
    <submittedName>
        <fullName evidence="4">Uncharacterized protein</fullName>
    </submittedName>
</protein>
<dbReference type="PROSITE" id="PS50077">
    <property type="entry name" value="HEAT_REPEAT"/>
    <property type="match status" value="1"/>
</dbReference>
<feature type="repeat" description="HEAT" evidence="2">
    <location>
        <begin position="376"/>
        <end position="399"/>
    </location>
</feature>
<dbReference type="EMBL" id="JAYWIO010000001">
    <property type="protein sequence ID" value="KAK7288532.1"/>
    <property type="molecule type" value="Genomic_DNA"/>
</dbReference>
<evidence type="ECO:0000256" key="3">
    <source>
        <dbReference type="PROSITE-ProRule" id="PRU00259"/>
    </source>
</evidence>
<dbReference type="Proteomes" id="UP001372338">
    <property type="component" value="Unassembled WGS sequence"/>
</dbReference>
<feature type="repeat" description="ARM" evidence="3">
    <location>
        <begin position="375"/>
        <end position="403"/>
    </location>
</feature>
<dbReference type="PANTHER" id="PTHR46241:SF1">
    <property type="entry name" value="OUTER DYNEIN ARM-DOCKING COMPLEX SUBUNIT 2"/>
    <property type="match status" value="1"/>
</dbReference>
<evidence type="ECO:0000313" key="4">
    <source>
        <dbReference type="EMBL" id="KAK7288532.1"/>
    </source>
</evidence>
<dbReference type="PROSITE" id="PS50176">
    <property type="entry name" value="ARM_REPEAT"/>
    <property type="match status" value="2"/>
</dbReference>
<dbReference type="SMART" id="SM00185">
    <property type="entry name" value="ARM"/>
    <property type="match status" value="4"/>
</dbReference>
<dbReference type="InterPro" id="IPR011989">
    <property type="entry name" value="ARM-like"/>
</dbReference>
<name>A0AAN9IY46_CROPI</name>
<comment type="caution">
    <text evidence="4">The sequence shown here is derived from an EMBL/GenBank/DDBJ whole genome shotgun (WGS) entry which is preliminary data.</text>
</comment>
<dbReference type="InterPro" id="IPR016024">
    <property type="entry name" value="ARM-type_fold"/>
</dbReference>
<evidence type="ECO:0000313" key="5">
    <source>
        <dbReference type="Proteomes" id="UP001372338"/>
    </source>
</evidence>
<reference evidence="4 5" key="1">
    <citation type="submission" date="2024-01" db="EMBL/GenBank/DDBJ databases">
        <title>The genomes of 5 underutilized Papilionoideae crops provide insights into root nodulation and disease resistanc.</title>
        <authorList>
            <person name="Yuan L."/>
        </authorList>
    </citation>
    <scope>NUCLEOTIDE SEQUENCE [LARGE SCALE GENOMIC DNA]</scope>
    <source>
        <strain evidence="4">ZHUSHIDOU_FW_LH</strain>
        <tissue evidence="4">Leaf</tissue>
    </source>
</reference>
<dbReference type="InterPro" id="IPR021133">
    <property type="entry name" value="HEAT_type_2"/>
</dbReference>